<comment type="caution">
    <text evidence="2">The sequence shown here is derived from an EMBL/GenBank/DDBJ whole genome shotgun (WGS) entry which is preliminary data.</text>
</comment>
<proteinExistence type="predicted"/>
<feature type="transmembrane region" description="Helical" evidence="1">
    <location>
        <begin position="65"/>
        <end position="82"/>
    </location>
</feature>
<evidence type="ECO:0000313" key="2">
    <source>
        <dbReference type="EMBL" id="TCI06103.1"/>
    </source>
</evidence>
<feature type="transmembrane region" description="Helical" evidence="1">
    <location>
        <begin position="88"/>
        <end position="106"/>
    </location>
</feature>
<accession>A0A4R0YDS0</accession>
<feature type="transmembrane region" description="Helical" evidence="1">
    <location>
        <begin position="20"/>
        <end position="53"/>
    </location>
</feature>
<keyword evidence="1" id="KW-0812">Transmembrane</keyword>
<protein>
    <submittedName>
        <fullName evidence="2">Uncharacterized protein</fullName>
    </submittedName>
</protein>
<keyword evidence="3" id="KW-1185">Reference proteome</keyword>
<keyword evidence="1" id="KW-1133">Transmembrane helix</keyword>
<dbReference type="RefSeq" id="WP_131152529.1">
    <property type="nucleotide sequence ID" value="NZ_SJTG01000007.1"/>
</dbReference>
<dbReference type="EMBL" id="SJTG01000007">
    <property type="protein sequence ID" value="TCI06103.1"/>
    <property type="molecule type" value="Genomic_DNA"/>
</dbReference>
<evidence type="ECO:0000313" key="3">
    <source>
        <dbReference type="Proteomes" id="UP000291822"/>
    </source>
</evidence>
<evidence type="ECO:0000256" key="1">
    <source>
        <dbReference type="SAM" id="Phobius"/>
    </source>
</evidence>
<dbReference type="AlphaFoldDB" id="A0A4R0YDS0"/>
<name>A0A4R0YDS0_9GAMM</name>
<gene>
    <name evidence="2" type="ORF">EZM97_34805</name>
</gene>
<dbReference type="Proteomes" id="UP000291822">
    <property type="component" value="Unassembled WGS sequence"/>
</dbReference>
<organism evidence="2 3">
    <name type="scientific">Dyella soli</name>
    <dbReference type="NCBI Taxonomy" id="522319"/>
    <lineage>
        <taxon>Bacteria</taxon>
        <taxon>Pseudomonadati</taxon>
        <taxon>Pseudomonadota</taxon>
        <taxon>Gammaproteobacteria</taxon>
        <taxon>Lysobacterales</taxon>
        <taxon>Rhodanobacteraceae</taxon>
        <taxon>Dyella</taxon>
    </lineage>
</organism>
<reference evidence="2 3" key="1">
    <citation type="submission" date="2019-02" db="EMBL/GenBank/DDBJ databases">
        <title>Dyella amyloliquefaciens sp. nov., isolated from forest soil.</title>
        <authorList>
            <person name="Gao Z.-H."/>
            <person name="Qiu L.-H."/>
        </authorList>
    </citation>
    <scope>NUCLEOTIDE SEQUENCE [LARGE SCALE GENOMIC DNA]</scope>
    <source>
        <strain evidence="2 3">KACC 12747</strain>
    </source>
</reference>
<sequence>MSFSGEPIRGQDGRLQSMRLLAFTALGGLVAIPAVGMMVPYVGVSMVTALAAGGMMRLPGSRKTFFFLCLGNLALGCALYFTPHDANGGLNGPGIFLILAVMFYHYRKLRSMGANEAQAATPVA</sequence>
<keyword evidence="1" id="KW-0472">Membrane</keyword>